<gene>
    <name evidence="2" type="ORF">GCM10022423_31500</name>
</gene>
<dbReference type="RefSeq" id="WP_345145576.1">
    <property type="nucleotide sequence ID" value="NZ_BAABDU010000005.1"/>
</dbReference>
<reference evidence="3" key="1">
    <citation type="journal article" date="2019" name="Int. J. Syst. Evol. Microbiol.">
        <title>The Global Catalogue of Microorganisms (GCM) 10K type strain sequencing project: providing services to taxonomists for standard genome sequencing and annotation.</title>
        <authorList>
            <consortium name="The Broad Institute Genomics Platform"/>
            <consortium name="The Broad Institute Genome Sequencing Center for Infectious Disease"/>
            <person name="Wu L."/>
            <person name="Ma J."/>
        </authorList>
    </citation>
    <scope>NUCLEOTIDE SEQUENCE [LARGE SCALE GENOMIC DNA]</scope>
    <source>
        <strain evidence="3">JCM 17337</strain>
    </source>
</reference>
<organism evidence="2 3">
    <name type="scientific">Flavobacterium ginsengiterrae</name>
    <dbReference type="NCBI Taxonomy" id="871695"/>
    <lineage>
        <taxon>Bacteria</taxon>
        <taxon>Pseudomonadati</taxon>
        <taxon>Bacteroidota</taxon>
        <taxon>Flavobacteriia</taxon>
        <taxon>Flavobacteriales</taxon>
        <taxon>Flavobacteriaceae</taxon>
        <taxon>Flavobacterium</taxon>
    </lineage>
</organism>
<comment type="caution">
    <text evidence="2">The sequence shown here is derived from an EMBL/GenBank/DDBJ whole genome shotgun (WGS) entry which is preliminary data.</text>
</comment>
<protein>
    <submittedName>
        <fullName evidence="2">Uncharacterized protein</fullName>
    </submittedName>
</protein>
<accession>A0ABP7GTV1</accession>
<evidence type="ECO:0000313" key="3">
    <source>
        <dbReference type="Proteomes" id="UP001500748"/>
    </source>
</evidence>
<evidence type="ECO:0000256" key="1">
    <source>
        <dbReference type="SAM" id="SignalP"/>
    </source>
</evidence>
<proteinExistence type="predicted"/>
<name>A0ABP7GTV1_9FLAO</name>
<keyword evidence="1" id="KW-0732">Signal</keyword>
<feature type="signal peptide" evidence="1">
    <location>
        <begin position="1"/>
        <end position="18"/>
    </location>
</feature>
<dbReference type="EMBL" id="BAABDU010000005">
    <property type="protein sequence ID" value="GAA3774511.1"/>
    <property type="molecule type" value="Genomic_DNA"/>
</dbReference>
<sequence>MKRFFLFFAAFAAQVNIAQNTFPFPENGNVGIGTVAPISKLTINGSLALN</sequence>
<evidence type="ECO:0000313" key="2">
    <source>
        <dbReference type="EMBL" id="GAA3774511.1"/>
    </source>
</evidence>
<keyword evidence="3" id="KW-1185">Reference proteome</keyword>
<dbReference type="Proteomes" id="UP001500748">
    <property type="component" value="Unassembled WGS sequence"/>
</dbReference>
<feature type="chain" id="PRO_5047085570" evidence="1">
    <location>
        <begin position="19"/>
        <end position="50"/>
    </location>
</feature>